<dbReference type="Proteomes" id="UP000006038">
    <property type="component" value="Unassembled WGS sequence"/>
</dbReference>
<evidence type="ECO:0000313" key="2">
    <source>
        <dbReference type="EnsemblPlants" id="OB0055G10040.1"/>
    </source>
</evidence>
<dbReference type="eggNOG" id="ENOG502R3ER">
    <property type="taxonomic scope" value="Eukaryota"/>
</dbReference>
<dbReference type="GO" id="GO:0009638">
    <property type="term" value="P:phototropism"/>
    <property type="evidence" value="ECO:0007669"/>
    <property type="project" value="InterPro"/>
</dbReference>
<keyword evidence="3" id="KW-1185">Reference proteome</keyword>
<name>J3KUI9_ORYBR</name>
<feature type="compositionally biased region" description="Gly residues" evidence="1">
    <location>
        <begin position="95"/>
        <end position="106"/>
    </location>
</feature>
<organism evidence="2">
    <name type="scientific">Oryza brachyantha</name>
    <name type="common">malo sina</name>
    <dbReference type="NCBI Taxonomy" id="4533"/>
    <lineage>
        <taxon>Eukaryota</taxon>
        <taxon>Viridiplantae</taxon>
        <taxon>Streptophyta</taxon>
        <taxon>Embryophyta</taxon>
        <taxon>Tracheophyta</taxon>
        <taxon>Spermatophyta</taxon>
        <taxon>Magnoliopsida</taxon>
        <taxon>Liliopsida</taxon>
        <taxon>Poales</taxon>
        <taxon>Poaceae</taxon>
        <taxon>BOP clade</taxon>
        <taxon>Oryzoideae</taxon>
        <taxon>Oryzeae</taxon>
        <taxon>Oryzinae</taxon>
        <taxon>Oryza</taxon>
    </lineage>
</organism>
<dbReference type="HOGENOM" id="CLU_684076_0_0_1"/>
<dbReference type="GeneID" id="102718237"/>
<dbReference type="OrthoDB" id="692946at2759"/>
<evidence type="ECO:0000256" key="1">
    <source>
        <dbReference type="SAM" id="MobiDB-lite"/>
    </source>
</evidence>
<feature type="region of interest" description="Disordered" evidence="1">
    <location>
        <begin position="378"/>
        <end position="407"/>
    </location>
</feature>
<dbReference type="KEGG" id="obr:102718237"/>
<dbReference type="PANTHER" id="PTHR33781:SF2">
    <property type="entry name" value="OS05G0220500 PROTEIN"/>
    <property type="match status" value="1"/>
</dbReference>
<dbReference type="Gramene" id="OB0055G10040.1">
    <property type="protein sequence ID" value="OB0055G10040.1"/>
    <property type="gene ID" value="OB0055G10040"/>
</dbReference>
<feature type="region of interest" description="Disordered" evidence="1">
    <location>
        <begin position="85"/>
        <end position="115"/>
    </location>
</feature>
<evidence type="ECO:0000313" key="3">
    <source>
        <dbReference type="Proteomes" id="UP000006038"/>
    </source>
</evidence>
<dbReference type="EnsemblPlants" id="OB0055G10040.1">
    <property type="protein sequence ID" value="OB0055G10040.1"/>
    <property type="gene ID" value="OB0055G10040"/>
</dbReference>
<dbReference type="OMA" id="QEYWSAA"/>
<dbReference type="PANTHER" id="PTHR33781">
    <property type="entry name" value="PROTEIN PHYTOCHROME KINASE SUBSTRATE 1-RELATED"/>
    <property type="match status" value="1"/>
</dbReference>
<dbReference type="InterPro" id="IPR039615">
    <property type="entry name" value="PKS"/>
</dbReference>
<sequence length="407" mass="41083">MDTAAVHHGEEEEEEIGVFTAERYFSGGDVDALWCGRSSSSLSSAFKNGGQQEYWSAAPTTLTAATSSSEASWNSRSVLLRDRDPAVSASVGSGAPSGAGGDGGTLGAKPSSASASASPSHNLLLRWLLGMAACACAGGGVEEAVSADECRSDEARAAGVALGGGKRSAGEADAALPGRKSTQAAVDVIAATRMRPGPCDGHGSDAFDAGAAMPPPLVQLAEPRRSLRAADPGELSLSARLLNPGAASSVADEPRRRSADMFPLARHQNSAFTIVAGSTAARDGAGTGTAGGGDDAAWDGEMECVHPQSEASVVWSVVTADGAASAGNFSSAASGYYHHCYYYHNGGGGGRHTDAGKSNRRSRTGGLLTMGCISDRALDAGSPARAGHRRPPPTAEGAATWHAAGRQ</sequence>
<proteinExistence type="predicted"/>
<accession>J3KUI9</accession>
<reference evidence="2" key="1">
    <citation type="submission" date="2015-06" db="UniProtKB">
        <authorList>
            <consortium name="EnsemblPlants"/>
        </authorList>
    </citation>
    <scope>IDENTIFICATION</scope>
</reference>
<dbReference type="AlphaFoldDB" id="J3KUI9"/>
<protein>
    <submittedName>
        <fullName evidence="2">Uncharacterized protein</fullName>
    </submittedName>
</protein>